<evidence type="ECO:0000313" key="1">
    <source>
        <dbReference type="EMBL" id="KLE01082.1"/>
    </source>
</evidence>
<protein>
    <recommendedName>
        <fullName evidence="3">Flagellar protein FlgJ N-terminal domain-containing protein</fullName>
    </recommendedName>
</protein>
<dbReference type="AlphaFoldDB" id="A0A0G9K3I3"/>
<dbReference type="GeneID" id="24303411"/>
<organism evidence="1 2">
    <name type="scientific">Aliarcobacter butzleri L348</name>
    <dbReference type="NCBI Taxonomy" id="1447256"/>
    <lineage>
        <taxon>Bacteria</taxon>
        <taxon>Pseudomonadati</taxon>
        <taxon>Campylobacterota</taxon>
        <taxon>Epsilonproteobacteria</taxon>
        <taxon>Campylobacterales</taxon>
        <taxon>Arcobacteraceae</taxon>
        <taxon>Aliarcobacter</taxon>
    </lineage>
</organism>
<dbReference type="EMBL" id="JAIQ01000075">
    <property type="protein sequence ID" value="KLE01082.1"/>
    <property type="molecule type" value="Genomic_DNA"/>
</dbReference>
<gene>
    <name evidence="1" type="ORF">AA20_04450</name>
</gene>
<reference evidence="1 2" key="1">
    <citation type="submission" date="2014-01" db="EMBL/GenBank/DDBJ databases">
        <title>Development of a Comparative Genomic Fingerprinting Assay for High Resolution Genotyping of Arcobacter butzleri.</title>
        <authorList>
            <person name="Webb A.L."/>
            <person name="Inglis G.D."/>
            <person name="Kruczkiewicz P."/>
            <person name="Selinger L.B."/>
            <person name="Taboada E.N."/>
        </authorList>
    </citation>
    <scope>NUCLEOTIDE SEQUENCE [LARGE SCALE GENOMIC DNA]</scope>
    <source>
        <strain evidence="1 2">L348</strain>
    </source>
</reference>
<dbReference type="Proteomes" id="UP000035514">
    <property type="component" value="Unassembled WGS sequence"/>
</dbReference>
<dbReference type="PATRIC" id="fig|1447256.3.peg.863"/>
<dbReference type="RefSeq" id="WP_004511312.1">
    <property type="nucleotide sequence ID" value="NZ_JAIQ01000075.1"/>
</dbReference>
<name>A0A0G9K3I3_9BACT</name>
<sequence>MEINSNNLINKDIFQTNKFDNINSESLKEDKELRQVSNDFEAFFLNQILNVSLKDTAVAGEGTGSDIIKGMYLQSLADNSTGTFGISDMLYDFLSQNNKK</sequence>
<proteinExistence type="predicted"/>
<accession>A0A0G9K3I3</accession>
<evidence type="ECO:0000313" key="2">
    <source>
        <dbReference type="Proteomes" id="UP000035514"/>
    </source>
</evidence>
<evidence type="ECO:0008006" key="3">
    <source>
        <dbReference type="Google" id="ProtNLM"/>
    </source>
</evidence>
<comment type="caution">
    <text evidence="1">The sequence shown here is derived from an EMBL/GenBank/DDBJ whole genome shotgun (WGS) entry which is preliminary data.</text>
</comment>